<keyword evidence="3" id="KW-1185">Reference proteome</keyword>
<gene>
    <name evidence="2" type="ORF">FTO68_07585</name>
</gene>
<dbReference type="Proteomes" id="UP001524383">
    <property type="component" value="Unassembled WGS sequence"/>
</dbReference>
<dbReference type="EMBL" id="VOTZ01000015">
    <property type="protein sequence ID" value="MCQ1538846.1"/>
    <property type="molecule type" value="Genomic_DNA"/>
</dbReference>
<dbReference type="AlphaFoldDB" id="A0ABD4TJH2"/>
<dbReference type="RefSeq" id="WP_255332800.1">
    <property type="nucleotide sequence ID" value="NZ_VOTZ01000015.1"/>
</dbReference>
<accession>A0ABD4TJH2</accession>
<feature type="compositionally biased region" description="Basic and acidic residues" evidence="1">
    <location>
        <begin position="1"/>
        <end position="19"/>
    </location>
</feature>
<evidence type="ECO:0008006" key="4">
    <source>
        <dbReference type="Google" id="ProtNLM"/>
    </source>
</evidence>
<feature type="region of interest" description="Disordered" evidence="1">
    <location>
        <begin position="1"/>
        <end position="21"/>
    </location>
</feature>
<sequence length="91" mass="10907">MINRRNEQENKEGNQERRFRSTARRVIGERKGDLDEAATDAMKLRIHVKTQEAIATDALELIRKTYRFGEKRYSSRKDLYLRSNTRSFRCR</sequence>
<reference evidence="2 3" key="1">
    <citation type="submission" date="2019-08" db="EMBL/GenBank/DDBJ databases">
        <authorList>
            <person name="Chen S.-C."/>
            <person name="Lai M.-C."/>
            <person name="You Y.-T."/>
        </authorList>
    </citation>
    <scope>NUCLEOTIDE SEQUENCE [LARGE SCALE GENOMIC DNA]</scope>
    <source>
        <strain evidence="2 3">P2F9704a</strain>
    </source>
</reference>
<proteinExistence type="predicted"/>
<name>A0ABD4TJH2_9EURY</name>
<evidence type="ECO:0000313" key="2">
    <source>
        <dbReference type="EMBL" id="MCQ1538846.1"/>
    </source>
</evidence>
<evidence type="ECO:0000313" key="3">
    <source>
        <dbReference type="Proteomes" id="UP001524383"/>
    </source>
</evidence>
<protein>
    <recommendedName>
        <fullName evidence="4">ATP-cone domain-containing protein</fullName>
    </recommendedName>
</protein>
<organism evidence="2 3">
    <name type="scientific">Methanocalculus taiwanensis</name>
    <dbReference type="NCBI Taxonomy" id="106207"/>
    <lineage>
        <taxon>Archaea</taxon>
        <taxon>Methanobacteriati</taxon>
        <taxon>Methanobacteriota</taxon>
        <taxon>Stenosarchaea group</taxon>
        <taxon>Methanomicrobia</taxon>
        <taxon>Methanomicrobiales</taxon>
        <taxon>Methanocalculaceae</taxon>
        <taxon>Methanocalculus</taxon>
    </lineage>
</organism>
<evidence type="ECO:0000256" key="1">
    <source>
        <dbReference type="SAM" id="MobiDB-lite"/>
    </source>
</evidence>
<comment type="caution">
    <text evidence="2">The sequence shown here is derived from an EMBL/GenBank/DDBJ whole genome shotgun (WGS) entry which is preliminary data.</text>
</comment>